<keyword evidence="8" id="KW-0472">Membrane</keyword>
<dbReference type="InterPro" id="IPR005490">
    <property type="entry name" value="LD_TPept_cat_dom"/>
</dbReference>
<name>A0A9X1LPI9_9MICO</name>
<dbReference type="PANTHER" id="PTHR30582">
    <property type="entry name" value="L,D-TRANSPEPTIDASE"/>
    <property type="match status" value="1"/>
</dbReference>
<keyword evidence="5 6" id="KW-0961">Cell wall biogenesis/degradation</keyword>
<reference evidence="10" key="1">
    <citation type="submission" date="2021-04" db="EMBL/GenBank/DDBJ databases">
        <title>Microbacterium tenobrionis sp. nov. and Microbacterium allomyrinae sp. nov., isolated from larvae of Tenobrio molitor and Allomyrina dichotoma, respectively.</title>
        <authorList>
            <person name="Lee S.D."/>
        </authorList>
    </citation>
    <scope>NUCLEOTIDE SEQUENCE</scope>
    <source>
        <strain evidence="10">YMB-B2</strain>
    </source>
</reference>
<evidence type="ECO:0000259" key="9">
    <source>
        <dbReference type="PROSITE" id="PS52029"/>
    </source>
</evidence>
<dbReference type="GO" id="GO:0008360">
    <property type="term" value="P:regulation of cell shape"/>
    <property type="evidence" value="ECO:0007669"/>
    <property type="project" value="UniProtKB-UniRule"/>
</dbReference>
<keyword evidence="4 6" id="KW-0573">Peptidoglycan synthesis</keyword>
<evidence type="ECO:0000313" key="10">
    <source>
        <dbReference type="EMBL" id="MCC2029569.1"/>
    </source>
</evidence>
<feature type="transmembrane region" description="Helical" evidence="8">
    <location>
        <begin position="45"/>
        <end position="68"/>
    </location>
</feature>
<keyword evidence="11" id="KW-1185">Reference proteome</keyword>
<dbReference type="PROSITE" id="PS52029">
    <property type="entry name" value="LD_TPASE"/>
    <property type="match status" value="1"/>
</dbReference>
<gene>
    <name evidence="10" type="ORF">KEC56_08565</name>
</gene>
<dbReference type="GO" id="GO:0071972">
    <property type="term" value="F:peptidoglycan L,D-transpeptidase activity"/>
    <property type="evidence" value="ECO:0007669"/>
    <property type="project" value="TreeGrafter"/>
</dbReference>
<dbReference type="SUPFAM" id="SSF141523">
    <property type="entry name" value="L,D-transpeptidase catalytic domain-like"/>
    <property type="match status" value="1"/>
</dbReference>
<dbReference type="Pfam" id="PF03734">
    <property type="entry name" value="YkuD"/>
    <property type="match status" value="1"/>
</dbReference>
<dbReference type="InterPro" id="IPR050979">
    <property type="entry name" value="LD-transpeptidase"/>
</dbReference>
<dbReference type="GO" id="GO:0005576">
    <property type="term" value="C:extracellular region"/>
    <property type="evidence" value="ECO:0007669"/>
    <property type="project" value="TreeGrafter"/>
</dbReference>
<feature type="domain" description="L,D-TPase catalytic" evidence="9">
    <location>
        <begin position="365"/>
        <end position="484"/>
    </location>
</feature>
<evidence type="ECO:0000256" key="7">
    <source>
        <dbReference type="SAM" id="MobiDB-lite"/>
    </source>
</evidence>
<proteinExistence type="predicted"/>
<evidence type="ECO:0000256" key="8">
    <source>
        <dbReference type="SAM" id="Phobius"/>
    </source>
</evidence>
<evidence type="ECO:0000256" key="5">
    <source>
        <dbReference type="ARBA" id="ARBA00023316"/>
    </source>
</evidence>
<feature type="active site" description="Nucleophile" evidence="6">
    <location>
        <position position="460"/>
    </location>
</feature>
<accession>A0A9X1LPI9</accession>
<dbReference type="EMBL" id="JAGTTM010000002">
    <property type="protein sequence ID" value="MCC2029569.1"/>
    <property type="molecule type" value="Genomic_DNA"/>
</dbReference>
<feature type="region of interest" description="Disordered" evidence="7">
    <location>
        <begin position="1"/>
        <end position="38"/>
    </location>
</feature>
<dbReference type="GO" id="GO:0018104">
    <property type="term" value="P:peptidoglycan-protein cross-linking"/>
    <property type="evidence" value="ECO:0007669"/>
    <property type="project" value="TreeGrafter"/>
</dbReference>
<dbReference type="RefSeq" id="WP_227530606.1">
    <property type="nucleotide sequence ID" value="NZ_JAGTTM010000002.1"/>
</dbReference>
<dbReference type="GO" id="GO:0071555">
    <property type="term" value="P:cell wall organization"/>
    <property type="evidence" value="ECO:0007669"/>
    <property type="project" value="UniProtKB-UniRule"/>
</dbReference>
<feature type="compositionally biased region" description="Basic and acidic residues" evidence="7">
    <location>
        <begin position="24"/>
        <end position="38"/>
    </location>
</feature>
<keyword evidence="2" id="KW-0808">Transferase</keyword>
<evidence type="ECO:0000256" key="6">
    <source>
        <dbReference type="PROSITE-ProRule" id="PRU01373"/>
    </source>
</evidence>
<dbReference type="AlphaFoldDB" id="A0A9X1LPI9"/>
<evidence type="ECO:0000256" key="4">
    <source>
        <dbReference type="ARBA" id="ARBA00022984"/>
    </source>
</evidence>
<comment type="caution">
    <text evidence="10">The sequence shown here is derived from an EMBL/GenBank/DDBJ whole genome shotgun (WGS) entry which is preliminary data.</text>
</comment>
<evidence type="ECO:0000256" key="3">
    <source>
        <dbReference type="ARBA" id="ARBA00022960"/>
    </source>
</evidence>
<dbReference type="Proteomes" id="UP001139289">
    <property type="component" value="Unassembled WGS sequence"/>
</dbReference>
<organism evidence="10 11">
    <name type="scientific">Microbacterium tenebrionis</name>
    <dbReference type="NCBI Taxonomy" id="2830665"/>
    <lineage>
        <taxon>Bacteria</taxon>
        <taxon>Bacillati</taxon>
        <taxon>Actinomycetota</taxon>
        <taxon>Actinomycetes</taxon>
        <taxon>Micrococcales</taxon>
        <taxon>Microbacteriaceae</taxon>
        <taxon>Microbacterium</taxon>
    </lineage>
</organism>
<keyword evidence="8" id="KW-0812">Transmembrane</keyword>
<keyword evidence="8" id="KW-1133">Transmembrane helix</keyword>
<dbReference type="InterPro" id="IPR038063">
    <property type="entry name" value="Transpep_catalytic_dom"/>
</dbReference>
<sequence length="485" mass="50115">MTDLAAAPGAADSTASTEVLPPIDGERPVEWAPHEPAPKKHRTGLWVGLGVGALLVSAAAAASLILIAPGTTIAGVAVGGLTPAAAAEAVENHLAATQISLTDGGADVVVSASELGASIDAKSLADTAFAEHPMWNLGAWLPEPIAGEIVLDPEVAHDTLRGLVPSAYEDAIDAGVSFDAASNTYATTPAVAGTGIDLDALTGAISGALADGAEAVSYSSAPAEAPAAISDADATAVADQLNGMLKTIGFYVGDERTVPVDPAVAATWIDVVDADGQLEITADATEIQKTVATLAEQVDRAPVDAKAIVNGSGTVLQELTAGVTGRTLGDTSTLAADFATRLEAGEAVQPIEVDEVAFKEQTLLRQIDVNLSTQRVSAIENGVVVDSWSVSSGTTGYSTHTGSYSVGWKTSSQNMGNRDLTKAPYYFQPDVKWVMYFNGDQALHGVYWHANWGTPMSHGCVGMPEWRAQWLYNWTPQGVGVNVHY</sequence>
<dbReference type="PANTHER" id="PTHR30582:SF2">
    <property type="entry name" value="L,D-TRANSPEPTIDASE YCIB-RELATED"/>
    <property type="match status" value="1"/>
</dbReference>
<comment type="pathway">
    <text evidence="1 6">Cell wall biogenesis; peptidoglycan biosynthesis.</text>
</comment>
<feature type="active site" description="Proton donor/acceptor" evidence="6">
    <location>
        <position position="444"/>
    </location>
</feature>
<dbReference type="Gene3D" id="2.40.440.10">
    <property type="entry name" value="L,D-transpeptidase catalytic domain-like"/>
    <property type="match status" value="1"/>
</dbReference>
<evidence type="ECO:0000313" key="11">
    <source>
        <dbReference type="Proteomes" id="UP001139289"/>
    </source>
</evidence>
<keyword evidence="3 6" id="KW-0133">Cell shape</keyword>
<dbReference type="CDD" id="cd16913">
    <property type="entry name" value="YkuD_like"/>
    <property type="match status" value="1"/>
</dbReference>
<protein>
    <submittedName>
        <fullName evidence="10">L,D-transpeptidase family protein</fullName>
    </submittedName>
</protein>
<dbReference type="GO" id="GO:0016740">
    <property type="term" value="F:transferase activity"/>
    <property type="evidence" value="ECO:0007669"/>
    <property type="project" value="UniProtKB-KW"/>
</dbReference>
<evidence type="ECO:0000256" key="2">
    <source>
        <dbReference type="ARBA" id="ARBA00022679"/>
    </source>
</evidence>
<evidence type="ECO:0000256" key="1">
    <source>
        <dbReference type="ARBA" id="ARBA00004752"/>
    </source>
</evidence>
<feature type="compositionally biased region" description="Low complexity" evidence="7">
    <location>
        <begin position="1"/>
        <end position="17"/>
    </location>
</feature>